<protein>
    <submittedName>
        <fullName evidence="1">Uncharacterized protein</fullName>
    </submittedName>
</protein>
<dbReference type="KEGG" id="tad:TRIADDRAFT_60608"/>
<gene>
    <name evidence="1" type="ORF">TRIADDRAFT_60608</name>
</gene>
<dbReference type="InParanoid" id="B3S8P1"/>
<sequence length="106" mass="11734">MARDLYKASTDCTCATVGWHGLESGPKSNFSILYGKSKHQERIALGWTDLSAWIMSSFEMYVNDTIVPHEIVPVFINASYPSHDTLPALTPEGTGMRIAKLPIVYS</sequence>
<evidence type="ECO:0000313" key="2">
    <source>
        <dbReference type="Proteomes" id="UP000009022"/>
    </source>
</evidence>
<evidence type="ECO:0000313" key="1">
    <source>
        <dbReference type="EMBL" id="EDV20918.1"/>
    </source>
</evidence>
<organism evidence="1 2">
    <name type="scientific">Trichoplax adhaerens</name>
    <name type="common">Trichoplax reptans</name>
    <dbReference type="NCBI Taxonomy" id="10228"/>
    <lineage>
        <taxon>Eukaryota</taxon>
        <taxon>Metazoa</taxon>
        <taxon>Placozoa</taxon>
        <taxon>Uniplacotomia</taxon>
        <taxon>Trichoplacea</taxon>
        <taxon>Trichoplacidae</taxon>
        <taxon>Trichoplax</taxon>
    </lineage>
</organism>
<dbReference type="EMBL" id="DS985256">
    <property type="protein sequence ID" value="EDV20918.1"/>
    <property type="molecule type" value="Genomic_DNA"/>
</dbReference>
<name>B3S8P1_TRIAD</name>
<proteinExistence type="predicted"/>
<dbReference type="Proteomes" id="UP000009022">
    <property type="component" value="Unassembled WGS sequence"/>
</dbReference>
<dbReference type="GeneID" id="6757845"/>
<dbReference type="HOGENOM" id="CLU_2226546_0_0_1"/>
<accession>B3S8P1</accession>
<dbReference type="AlphaFoldDB" id="B3S8P1"/>
<reference evidence="1 2" key="1">
    <citation type="journal article" date="2008" name="Nature">
        <title>The Trichoplax genome and the nature of placozoans.</title>
        <authorList>
            <person name="Srivastava M."/>
            <person name="Begovic E."/>
            <person name="Chapman J."/>
            <person name="Putnam N.H."/>
            <person name="Hellsten U."/>
            <person name="Kawashima T."/>
            <person name="Kuo A."/>
            <person name="Mitros T."/>
            <person name="Salamov A."/>
            <person name="Carpenter M.L."/>
            <person name="Signorovitch A.Y."/>
            <person name="Moreno M.A."/>
            <person name="Kamm K."/>
            <person name="Grimwood J."/>
            <person name="Schmutz J."/>
            <person name="Shapiro H."/>
            <person name="Grigoriev I.V."/>
            <person name="Buss L.W."/>
            <person name="Schierwater B."/>
            <person name="Dellaporta S.L."/>
            <person name="Rokhsar D.S."/>
        </authorList>
    </citation>
    <scope>NUCLEOTIDE SEQUENCE [LARGE SCALE GENOMIC DNA]</scope>
    <source>
        <strain evidence="1 2">Grell-BS-1999</strain>
    </source>
</reference>
<dbReference type="CTD" id="6757845"/>
<keyword evidence="2" id="KW-1185">Reference proteome</keyword>
<dbReference type="RefSeq" id="XP_002116562.1">
    <property type="nucleotide sequence ID" value="XM_002116526.1"/>
</dbReference>